<keyword evidence="8 16" id="KW-0130">Cell adhesion</keyword>
<dbReference type="Pfam" id="PF20805">
    <property type="entry name" value="Integrin_A_Ig_2"/>
    <property type="match status" value="1"/>
</dbReference>
<dbReference type="InterPro" id="IPR048286">
    <property type="entry name" value="Integrin_alpha_Ig-like_3"/>
</dbReference>
<dbReference type="PANTHER" id="PTHR23220:SF5">
    <property type="entry name" value="INTEGRIN ALPHA-8"/>
    <property type="match status" value="1"/>
</dbReference>
<feature type="non-terminal residue" evidence="20">
    <location>
        <position position="1"/>
    </location>
</feature>
<feature type="repeat" description="FG-GAP" evidence="15">
    <location>
        <begin position="76"/>
        <end position="134"/>
    </location>
</feature>
<evidence type="ECO:0000256" key="1">
    <source>
        <dbReference type="ARBA" id="ARBA00004479"/>
    </source>
</evidence>
<keyword evidence="11" id="KW-0472">Membrane</keyword>
<dbReference type="GO" id="GO:0009897">
    <property type="term" value="C:external side of plasma membrane"/>
    <property type="evidence" value="ECO:0007669"/>
    <property type="project" value="TreeGrafter"/>
</dbReference>
<evidence type="ECO:0000256" key="2">
    <source>
        <dbReference type="ARBA" id="ARBA00008054"/>
    </source>
</evidence>
<gene>
    <name evidence="20" type="ORF">N331_09205</name>
</gene>
<dbReference type="EMBL" id="KK713773">
    <property type="protein sequence ID" value="KFQ34999.1"/>
    <property type="molecule type" value="Genomic_DNA"/>
</dbReference>
<keyword evidence="14" id="KW-0325">Glycoprotein</keyword>
<evidence type="ECO:0000256" key="13">
    <source>
        <dbReference type="ARBA" id="ARBA00023170"/>
    </source>
</evidence>
<dbReference type="InterPro" id="IPR048285">
    <property type="entry name" value="Integrin_alpha_Ig-like_2"/>
</dbReference>
<dbReference type="Proteomes" id="UP000052967">
    <property type="component" value="Unassembled WGS sequence"/>
</dbReference>
<dbReference type="FunFam" id="2.60.40.1460:FF:000001">
    <property type="entry name" value="Integrin, alpha V"/>
    <property type="match status" value="1"/>
</dbReference>
<feature type="domain" description="Integrin alpha first immunoglubulin-like" evidence="17">
    <location>
        <begin position="186"/>
        <end position="338"/>
    </location>
</feature>
<comment type="similarity">
    <text evidence="2 16">Belongs to the integrin alpha chain family.</text>
</comment>
<evidence type="ECO:0000256" key="3">
    <source>
        <dbReference type="ARBA" id="ARBA00022692"/>
    </source>
</evidence>
<accession>A0A091R7U4</accession>
<keyword evidence="6" id="KW-0677">Repeat</keyword>
<dbReference type="GO" id="GO:0033627">
    <property type="term" value="P:cell adhesion mediated by integrin"/>
    <property type="evidence" value="ECO:0007669"/>
    <property type="project" value="TreeGrafter"/>
</dbReference>
<evidence type="ECO:0000256" key="5">
    <source>
        <dbReference type="ARBA" id="ARBA00022729"/>
    </source>
</evidence>
<keyword evidence="21" id="KW-1185">Reference proteome</keyword>
<evidence type="ECO:0000256" key="9">
    <source>
        <dbReference type="ARBA" id="ARBA00022989"/>
    </source>
</evidence>
<dbReference type="GO" id="GO:0007229">
    <property type="term" value="P:integrin-mediated signaling pathway"/>
    <property type="evidence" value="ECO:0007669"/>
    <property type="project" value="UniProtKB-KW"/>
</dbReference>
<dbReference type="InterPro" id="IPR032695">
    <property type="entry name" value="Integrin_dom_sf"/>
</dbReference>
<feature type="repeat" description="FG-GAP" evidence="15">
    <location>
        <begin position="10"/>
        <end position="75"/>
    </location>
</feature>
<keyword evidence="4" id="KW-0479">Metal-binding</keyword>
<dbReference type="GO" id="GO:0008305">
    <property type="term" value="C:integrin complex"/>
    <property type="evidence" value="ECO:0007669"/>
    <property type="project" value="InterPro"/>
</dbReference>
<keyword evidence="3" id="KW-0812">Transmembrane</keyword>
<proteinExistence type="inferred from homology"/>
<evidence type="ECO:0000256" key="6">
    <source>
        <dbReference type="ARBA" id="ARBA00022737"/>
    </source>
</evidence>
<evidence type="ECO:0000256" key="7">
    <source>
        <dbReference type="ARBA" id="ARBA00022837"/>
    </source>
</evidence>
<evidence type="ECO:0000256" key="11">
    <source>
        <dbReference type="ARBA" id="ARBA00023136"/>
    </source>
</evidence>
<dbReference type="PANTHER" id="PTHR23220">
    <property type="entry name" value="INTEGRIN ALPHA"/>
    <property type="match status" value="1"/>
</dbReference>
<evidence type="ECO:0000256" key="4">
    <source>
        <dbReference type="ARBA" id="ARBA00022723"/>
    </source>
</evidence>
<evidence type="ECO:0000259" key="17">
    <source>
        <dbReference type="Pfam" id="PF08441"/>
    </source>
</evidence>
<evidence type="ECO:0000259" key="18">
    <source>
        <dbReference type="Pfam" id="PF20805"/>
    </source>
</evidence>
<dbReference type="PROSITE" id="PS51470">
    <property type="entry name" value="FG_GAP"/>
    <property type="match status" value="3"/>
</dbReference>
<dbReference type="GO" id="GO:0007160">
    <property type="term" value="P:cell-matrix adhesion"/>
    <property type="evidence" value="ECO:0007669"/>
    <property type="project" value="TreeGrafter"/>
</dbReference>
<reference evidence="20 21" key="1">
    <citation type="submission" date="2014-04" db="EMBL/GenBank/DDBJ databases">
        <title>Genome evolution of avian class.</title>
        <authorList>
            <person name="Zhang G."/>
            <person name="Li C."/>
        </authorList>
    </citation>
    <scope>NUCLEOTIDE SEQUENCE [LARGE SCALE GENOMIC DNA]</scope>
    <source>
        <strain evidence="20">BGI_N331</strain>
    </source>
</reference>
<evidence type="ECO:0000256" key="8">
    <source>
        <dbReference type="ARBA" id="ARBA00022889"/>
    </source>
</evidence>
<dbReference type="Gene3D" id="2.60.40.1510">
    <property type="entry name" value="ntegrin, alpha v. Chain A, domain 3"/>
    <property type="match status" value="1"/>
</dbReference>
<dbReference type="AlphaFoldDB" id="A0A091R7U4"/>
<organism evidence="20 21">
    <name type="scientific">Merops nubicus</name>
    <name type="common">Northern carmine bee-eater</name>
    <dbReference type="NCBI Taxonomy" id="57421"/>
    <lineage>
        <taxon>Eukaryota</taxon>
        <taxon>Metazoa</taxon>
        <taxon>Chordata</taxon>
        <taxon>Craniata</taxon>
        <taxon>Vertebrata</taxon>
        <taxon>Euteleostomi</taxon>
        <taxon>Archelosauria</taxon>
        <taxon>Archosauria</taxon>
        <taxon>Dinosauria</taxon>
        <taxon>Saurischia</taxon>
        <taxon>Theropoda</taxon>
        <taxon>Coelurosauria</taxon>
        <taxon>Aves</taxon>
        <taxon>Neognathae</taxon>
        <taxon>Neoaves</taxon>
        <taxon>Telluraves</taxon>
        <taxon>Coraciimorphae</taxon>
        <taxon>Coraciiformes</taxon>
        <taxon>Meropidae</taxon>
        <taxon>Merops</taxon>
    </lineage>
</organism>
<dbReference type="Pfam" id="PF20806">
    <property type="entry name" value="Integrin_A_Ig_3"/>
    <property type="match status" value="1"/>
</dbReference>
<dbReference type="FunFam" id="2.60.40.1510:FF:000001">
    <property type="entry name" value="Integrin alpha V"/>
    <property type="match status" value="1"/>
</dbReference>
<dbReference type="Pfam" id="PF01839">
    <property type="entry name" value="FG-GAP"/>
    <property type="match status" value="2"/>
</dbReference>
<dbReference type="InterPro" id="IPR000413">
    <property type="entry name" value="Integrin_alpha"/>
</dbReference>
<protein>
    <submittedName>
        <fullName evidence="20">Integrin alpha-8</fullName>
    </submittedName>
</protein>
<feature type="domain" description="Integrin alpha third immunoglobulin-like" evidence="19">
    <location>
        <begin position="485"/>
        <end position="525"/>
    </location>
</feature>
<evidence type="ECO:0000256" key="10">
    <source>
        <dbReference type="ARBA" id="ARBA00023037"/>
    </source>
</evidence>
<dbReference type="InterPro" id="IPR028994">
    <property type="entry name" value="Integrin_alpha_N"/>
</dbReference>
<evidence type="ECO:0000256" key="15">
    <source>
        <dbReference type="PROSITE-ProRule" id="PRU00803"/>
    </source>
</evidence>
<feature type="domain" description="Integrin alpha second immunoglobulin-like" evidence="18">
    <location>
        <begin position="340"/>
        <end position="479"/>
    </location>
</feature>
<dbReference type="SUPFAM" id="SSF69179">
    <property type="entry name" value="Integrin domains"/>
    <property type="match status" value="3"/>
</dbReference>
<dbReference type="GO" id="GO:0005178">
    <property type="term" value="F:integrin binding"/>
    <property type="evidence" value="ECO:0007669"/>
    <property type="project" value="TreeGrafter"/>
</dbReference>
<evidence type="ECO:0000313" key="20">
    <source>
        <dbReference type="EMBL" id="KFQ34999.1"/>
    </source>
</evidence>
<dbReference type="PRINTS" id="PR01185">
    <property type="entry name" value="INTEGRINA"/>
</dbReference>
<dbReference type="SMART" id="SM00191">
    <property type="entry name" value="Int_alpha"/>
    <property type="match status" value="3"/>
</dbReference>
<evidence type="ECO:0000256" key="12">
    <source>
        <dbReference type="ARBA" id="ARBA00023157"/>
    </source>
</evidence>
<comment type="subcellular location">
    <subcellularLocation>
        <location evidence="1 16">Membrane</location>
        <topology evidence="1 16">Single-pass type I membrane protein</topology>
    </subcellularLocation>
</comment>
<keyword evidence="10 16" id="KW-0401">Integrin</keyword>
<dbReference type="InterPro" id="IPR013649">
    <property type="entry name" value="Integrin_alpha_Ig-like_1"/>
</dbReference>
<evidence type="ECO:0000256" key="14">
    <source>
        <dbReference type="ARBA" id="ARBA00023180"/>
    </source>
</evidence>
<dbReference type="InterPro" id="IPR013519">
    <property type="entry name" value="Int_alpha_beta-p"/>
</dbReference>
<dbReference type="Gene3D" id="2.60.40.1460">
    <property type="entry name" value="Integrin domains. Chain A, domain 2"/>
    <property type="match status" value="1"/>
</dbReference>
<name>A0A091R7U4_MERNU</name>
<evidence type="ECO:0000259" key="19">
    <source>
        <dbReference type="Pfam" id="PF20806"/>
    </source>
</evidence>
<evidence type="ECO:0000313" key="21">
    <source>
        <dbReference type="Proteomes" id="UP000052967"/>
    </source>
</evidence>
<dbReference type="GO" id="GO:0046872">
    <property type="term" value="F:metal ion binding"/>
    <property type="evidence" value="ECO:0007669"/>
    <property type="project" value="UniProtKB-KW"/>
</dbReference>
<dbReference type="InterPro" id="IPR013517">
    <property type="entry name" value="FG-GAP"/>
</dbReference>
<keyword evidence="13 16" id="KW-0675">Receptor</keyword>
<dbReference type="Pfam" id="PF08441">
    <property type="entry name" value="Integrin_A_Ig_1"/>
    <property type="match status" value="1"/>
</dbReference>
<dbReference type="GO" id="GO:0098609">
    <property type="term" value="P:cell-cell adhesion"/>
    <property type="evidence" value="ECO:0007669"/>
    <property type="project" value="TreeGrafter"/>
</dbReference>
<sequence length="525" mass="58707">VSIINSSDLTFIQNFTGEQMASYFGYTVAVSDVNNDGLDDILVGAPLFMEREFESKPKEVGQVYLYLQESAFLFRDAQILTGTEVFGRFGSAITHLGDLNQDGYNDIAIGAPFAGEDRRGKVLIYNGYSNGLNTNPSQVLSGAWASQSMPSGFGFTLRGDSDVDKNDYPDLIVGAFGAGKAVVYRARPVVTVNAQLILNPMIVNPDNKTCLLPGSQLLVAWLSFYFVARVKYCSNLLKGELQLDSLKQKGAVKRTLFVDYHQSHHYFSIAIERQKQLYCHDFLVYLRDETEFRDKLSPININLNYSLDESNFEDSLTVKPVLNYYQKRSVTEQAYILVDCGEDNLCIPDLQLSAVPDKDQLIIGEENCVTLIINPRNDGEGAYEAELLIKIPPEADYTGVERNKALRVLSCDYKMENETRMVVCDLGNPMVAGANFSTGIRFSVQHFENADFSINFELQIKSSNKINPTSNLVNLHINISAMAQVQIRGVSHPPTIILPLHNWEPKDEPTKEEELGPLVEHIYEV</sequence>
<feature type="repeat" description="FG-GAP" evidence="15">
    <location>
        <begin position="138"/>
        <end position="201"/>
    </location>
</feature>
<keyword evidence="5" id="KW-0732">Signal</keyword>
<dbReference type="SUPFAM" id="SSF69318">
    <property type="entry name" value="Integrin alpha N-terminal domain"/>
    <property type="match status" value="1"/>
</dbReference>
<evidence type="ECO:0000256" key="16">
    <source>
        <dbReference type="RuleBase" id="RU003762"/>
    </source>
</evidence>
<keyword evidence="9" id="KW-1133">Transmembrane helix</keyword>
<dbReference type="Gene3D" id="2.130.10.130">
    <property type="entry name" value="Integrin alpha, N-terminal"/>
    <property type="match status" value="1"/>
</dbReference>
<dbReference type="Gene3D" id="2.60.40.1530">
    <property type="entry name" value="ntegrin, alpha v. Chain A, domain 4"/>
    <property type="match status" value="1"/>
</dbReference>
<keyword evidence="12" id="KW-1015">Disulfide bond</keyword>
<feature type="non-terminal residue" evidence="20">
    <location>
        <position position="525"/>
    </location>
</feature>
<keyword evidence="7" id="KW-0106">Calcium</keyword>